<name>A0A0G1VZ41_9BACT</name>
<gene>
    <name evidence="1" type="ORF">UY01_C0015G0002</name>
</gene>
<reference evidence="1 2" key="1">
    <citation type="journal article" date="2015" name="Nature">
        <title>rRNA introns, odd ribosomes, and small enigmatic genomes across a large radiation of phyla.</title>
        <authorList>
            <person name="Brown C.T."/>
            <person name="Hug L.A."/>
            <person name="Thomas B.C."/>
            <person name="Sharon I."/>
            <person name="Castelle C.J."/>
            <person name="Singh A."/>
            <person name="Wilkins M.J."/>
            <person name="Williams K.H."/>
            <person name="Banfield J.F."/>
        </authorList>
    </citation>
    <scope>NUCLEOTIDE SEQUENCE [LARGE SCALE GENOMIC DNA]</scope>
</reference>
<accession>A0A0G1VZ41</accession>
<evidence type="ECO:0000313" key="1">
    <source>
        <dbReference type="EMBL" id="KKU75355.1"/>
    </source>
</evidence>
<dbReference type="AlphaFoldDB" id="A0A0G1VZ41"/>
<protein>
    <submittedName>
        <fullName evidence="1">Uncharacterized protein</fullName>
    </submittedName>
</protein>
<comment type="caution">
    <text evidence="1">The sequence shown here is derived from an EMBL/GenBank/DDBJ whole genome shotgun (WGS) entry which is preliminary data.</text>
</comment>
<sequence>MQINLQSKNVELTEEIRDYASSVFFYYNKNVL</sequence>
<evidence type="ECO:0000313" key="2">
    <source>
        <dbReference type="Proteomes" id="UP000034879"/>
    </source>
</evidence>
<dbReference type="EMBL" id="LCOJ01000015">
    <property type="protein sequence ID" value="KKU75355.1"/>
    <property type="molecule type" value="Genomic_DNA"/>
</dbReference>
<organism evidence="1 2">
    <name type="scientific">Candidatus Nomurabacteria bacterium GW2011_GWB1_47_6</name>
    <dbReference type="NCBI Taxonomy" id="1618749"/>
    <lineage>
        <taxon>Bacteria</taxon>
        <taxon>Candidatus Nomuraibacteriota</taxon>
    </lineage>
</organism>
<proteinExistence type="predicted"/>
<dbReference type="Proteomes" id="UP000034879">
    <property type="component" value="Unassembled WGS sequence"/>
</dbReference>